<organism evidence="11 12">
    <name type="scientific">Splendidivirga corallicola</name>
    <dbReference type="NCBI Taxonomy" id="3051826"/>
    <lineage>
        <taxon>Bacteria</taxon>
        <taxon>Pseudomonadati</taxon>
        <taxon>Bacteroidota</taxon>
        <taxon>Cytophagia</taxon>
        <taxon>Cytophagales</taxon>
        <taxon>Splendidivirgaceae</taxon>
        <taxon>Splendidivirga</taxon>
    </lineage>
</organism>
<dbReference type="InterPro" id="IPR012338">
    <property type="entry name" value="Beta-lactam/transpept-like"/>
</dbReference>
<evidence type="ECO:0000256" key="5">
    <source>
        <dbReference type="ARBA" id="ARBA00023295"/>
    </source>
</evidence>
<dbReference type="Proteomes" id="UP001172082">
    <property type="component" value="Unassembled WGS sequence"/>
</dbReference>
<dbReference type="PANTHER" id="PTHR30480:SF13">
    <property type="entry name" value="BETA-HEXOSAMINIDASE"/>
    <property type="match status" value="1"/>
</dbReference>
<dbReference type="InterPro" id="IPR017853">
    <property type="entry name" value="GH"/>
</dbReference>
<dbReference type="InterPro" id="IPR036962">
    <property type="entry name" value="Glyco_hydro_3_N_sf"/>
</dbReference>
<dbReference type="Gene3D" id="3.40.710.10">
    <property type="entry name" value="DD-peptidase/beta-lactamase superfamily"/>
    <property type="match status" value="1"/>
</dbReference>
<dbReference type="PROSITE" id="PS00775">
    <property type="entry name" value="GLYCOSYL_HYDROL_F3"/>
    <property type="match status" value="1"/>
</dbReference>
<dbReference type="Gene3D" id="3.40.50.1700">
    <property type="entry name" value="Glycoside hydrolase family 3 C-terminal domain"/>
    <property type="match status" value="1"/>
</dbReference>
<keyword evidence="7" id="KW-0732">Signal</keyword>
<comment type="caution">
    <text evidence="11">The sequence shown here is derived from an EMBL/GenBank/DDBJ whole genome shotgun (WGS) entry which is preliminary data.</text>
</comment>
<sequence length="987" mass="110868">MNRLKIKCLCLFSIFLLGSHFFNAKAQIKVIEDADKMVAENHWVDSVYNQLTQKQRIAQLFMAAAYSNRGADHEKEILKLIKDYHIGGLIFFQGGPVRQAGLTNKYQKAAKVPLLIAIDAEWGLGMRLDSTVNFPYQMTLGAIQNDSLIYEMGWQLAENFKRMGMHMNFAPVVDVNNNPSNPVINYRSFGENRFNVASKGLAYVRGMQDNGVLATAKHFPGHGDTGTDSHYDLPVIKHSKGRLDSLELFPFKSLIDGGVSSVMIAHMNVLSLDSTKNLPSTLSRPIVTDLLKKDLGFKGLVVTDAMNMKGVTKHFKVGEADVRAIEAGNDLLEFTENIPKAIIAIEESIKNGRITREDIEKRCKKLLRAKYRAGLNQLGSIDLTNLVEDLNSPSVRLINRRLTRASLTVLKNENKIIPVKNLDKIKVASISIGKSKRTDFQKTLSQYMEMDHYQLGLKSSAGSIQQIQKKLASYDLVIAGVHQVRKRPSNNNAYGPSLIKFINELAKSEKTIISVFRNAYTLDKYKDISKAKGLVLTYQESRDAQELAAQLIFGGTGASGKLPVSINDDFKLGDGLNVKGSIRLGYTLPEEMGMDSETLNLRIDSLVEKAIELKATPGAQVLIAKNGQVVFHKCYGFHSYTDTIPVRKKDLYDMASITKVTTSLPILMKLIDEEKFNLDDPLRKYWPSFKGTNKGDLIFRDILAHQAQLKPWIPYWESTIKKNGGFKPKTLKKDSSANYPIKVADGLFLHKHYKKKIYKAIKKSPLEAQKKYKYSGLVFYLLPEIISNITNEDFESYLYGNFYKPLGASTLVYNPYKYFPVEQVVPTESDFPFRKVAIHGRVHDEGAAMMGGISSNAGLFGNANDMAKLFQMYLNMGEYGGKRYVSEGTFKEFTSYQFPENDNRRGLGFDKPSLEYVPNGNAAKDASAESFGHTGFTGTRAWADPKHGLVYIFLSNRVHPTRANTRLYQLNTRTDIEQVIYDSFLQH</sequence>
<dbReference type="PRINTS" id="PR00133">
    <property type="entry name" value="GLHYDRLASE3"/>
</dbReference>
<feature type="domain" description="Glycoside hydrolase family 3 N-terminal" evidence="9">
    <location>
        <begin position="55"/>
        <end position="368"/>
    </location>
</feature>
<dbReference type="Pfam" id="PF00144">
    <property type="entry name" value="Beta-lactamase"/>
    <property type="match status" value="1"/>
</dbReference>
<dbReference type="SUPFAM" id="SSF56601">
    <property type="entry name" value="beta-lactamase/transpeptidase-like"/>
    <property type="match status" value="1"/>
</dbReference>
<name>A0ABT8KI99_9BACT</name>
<dbReference type="InterPro" id="IPR001466">
    <property type="entry name" value="Beta-lactam-related"/>
</dbReference>
<dbReference type="Gene3D" id="3.20.20.300">
    <property type="entry name" value="Glycoside hydrolase, family 3, N-terminal domain"/>
    <property type="match status" value="1"/>
</dbReference>
<gene>
    <name evidence="11" type="ORF">QQ008_03580</name>
</gene>
<dbReference type="InterPro" id="IPR001764">
    <property type="entry name" value="Glyco_hydro_3_N"/>
</dbReference>
<proteinExistence type="inferred from homology"/>
<dbReference type="RefSeq" id="WP_346750444.1">
    <property type="nucleotide sequence ID" value="NZ_JAUJEA010000001.1"/>
</dbReference>
<protein>
    <recommendedName>
        <fullName evidence="3">beta-N-acetylhexosaminidase</fullName>
        <ecNumber evidence="3">3.2.1.52</ecNumber>
    </recommendedName>
</protein>
<keyword evidence="4 6" id="KW-0378">Hydrolase</keyword>
<feature type="domain" description="Beta-lactamase-related" evidence="8">
    <location>
        <begin position="604"/>
        <end position="965"/>
    </location>
</feature>
<dbReference type="InterPro" id="IPR002772">
    <property type="entry name" value="Glyco_hydro_3_C"/>
</dbReference>
<keyword evidence="12" id="KW-1185">Reference proteome</keyword>
<evidence type="ECO:0000256" key="3">
    <source>
        <dbReference type="ARBA" id="ARBA00012663"/>
    </source>
</evidence>
<dbReference type="InterPro" id="IPR019800">
    <property type="entry name" value="Glyco_hydro_3_AS"/>
</dbReference>
<dbReference type="Pfam" id="PF00933">
    <property type="entry name" value="Glyco_hydro_3"/>
    <property type="match status" value="1"/>
</dbReference>
<dbReference type="InterPro" id="IPR050226">
    <property type="entry name" value="NagZ_Beta-hexosaminidase"/>
</dbReference>
<evidence type="ECO:0000259" key="9">
    <source>
        <dbReference type="Pfam" id="PF00933"/>
    </source>
</evidence>
<comment type="catalytic activity">
    <reaction evidence="1">
        <text>Hydrolysis of terminal non-reducing N-acetyl-D-hexosamine residues in N-acetyl-beta-D-hexosaminides.</text>
        <dbReference type="EC" id="3.2.1.52"/>
    </reaction>
</comment>
<evidence type="ECO:0000256" key="2">
    <source>
        <dbReference type="ARBA" id="ARBA00005336"/>
    </source>
</evidence>
<feature type="signal peptide" evidence="7">
    <location>
        <begin position="1"/>
        <end position="26"/>
    </location>
</feature>
<accession>A0ABT8KI99</accession>
<dbReference type="SUPFAM" id="SSF52279">
    <property type="entry name" value="Beta-D-glucan exohydrolase, C-terminal domain"/>
    <property type="match status" value="1"/>
</dbReference>
<dbReference type="InterPro" id="IPR036881">
    <property type="entry name" value="Glyco_hydro_3_C_sf"/>
</dbReference>
<reference evidence="11" key="1">
    <citation type="submission" date="2023-06" db="EMBL/GenBank/DDBJ databases">
        <title>Genomic of Parafulvivirga corallium.</title>
        <authorList>
            <person name="Wang G."/>
        </authorList>
    </citation>
    <scope>NUCLEOTIDE SEQUENCE</scope>
    <source>
        <strain evidence="11">BMA10</strain>
    </source>
</reference>
<evidence type="ECO:0000313" key="12">
    <source>
        <dbReference type="Proteomes" id="UP001172082"/>
    </source>
</evidence>
<dbReference type="EC" id="3.2.1.52" evidence="3"/>
<evidence type="ECO:0000256" key="1">
    <source>
        <dbReference type="ARBA" id="ARBA00001231"/>
    </source>
</evidence>
<evidence type="ECO:0000259" key="10">
    <source>
        <dbReference type="Pfam" id="PF01915"/>
    </source>
</evidence>
<evidence type="ECO:0000256" key="6">
    <source>
        <dbReference type="RuleBase" id="RU361161"/>
    </source>
</evidence>
<evidence type="ECO:0000259" key="8">
    <source>
        <dbReference type="Pfam" id="PF00144"/>
    </source>
</evidence>
<evidence type="ECO:0000313" key="11">
    <source>
        <dbReference type="EMBL" id="MDN5200419.1"/>
    </source>
</evidence>
<dbReference type="PANTHER" id="PTHR30480">
    <property type="entry name" value="BETA-HEXOSAMINIDASE-RELATED"/>
    <property type="match status" value="1"/>
</dbReference>
<dbReference type="GO" id="GO:0016787">
    <property type="term" value="F:hydrolase activity"/>
    <property type="evidence" value="ECO:0007669"/>
    <property type="project" value="UniProtKB-KW"/>
</dbReference>
<evidence type="ECO:0000256" key="4">
    <source>
        <dbReference type="ARBA" id="ARBA00022801"/>
    </source>
</evidence>
<feature type="domain" description="Glycoside hydrolase family 3 C-terminal" evidence="10">
    <location>
        <begin position="408"/>
        <end position="569"/>
    </location>
</feature>
<keyword evidence="5 6" id="KW-0326">Glycosidase</keyword>
<evidence type="ECO:0000256" key="7">
    <source>
        <dbReference type="SAM" id="SignalP"/>
    </source>
</evidence>
<feature type="chain" id="PRO_5047413696" description="beta-N-acetylhexosaminidase" evidence="7">
    <location>
        <begin position="27"/>
        <end position="987"/>
    </location>
</feature>
<comment type="similarity">
    <text evidence="2 6">Belongs to the glycosyl hydrolase 3 family.</text>
</comment>
<dbReference type="EMBL" id="JAUJEA010000001">
    <property type="protein sequence ID" value="MDN5200419.1"/>
    <property type="molecule type" value="Genomic_DNA"/>
</dbReference>
<dbReference type="Pfam" id="PF01915">
    <property type="entry name" value="Glyco_hydro_3_C"/>
    <property type="match status" value="1"/>
</dbReference>
<dbReference type="SUPFAM" id="SSF51445">
    <property type="entry name" value="(Trans)glycosidases"/>
    <property type="match status" value="1"/>
</dbReference>